<keyword evidence="2" id="KW-0964">Secreted</keyword>
<evidence type="ECO:0000313" key="9">
    <source>
        <dbReference type="EMBL" id="TWH75287.1"/>
    </source>
</evidence>
<evidence type="ECO:0000259" key="8">
    <source>
        <dbReference type="PROSITE" id="PS50847"/>
    </source>
</evidence>
<evidence type="ECO:0000256" key="3">
    <source>
        <dbReference type="ARBA" id="ARBA00022729"/>
    </source>
</evidence>
<evidence type="ECO:0000256" key="6">
    <source>
        <dbReference type="SAM" id="Phobius"/>
    </source>
</evidence>
<feature type="chain" id="PRO_5039501754" description="Gram-positive cocci surface proteins LPxTG domain-containing protein" evidence="7">
    <location>
        <begin position="25"/>
        <end position="500"/>
    </location>
</feature>
<organism evidence="9 10">
    <name type="scientific">Modestobacter roseus</name>
    <dbReference type="NCBI Taxonomy" id="1181884"/>
    <lineage>
        <taxon>Bacteria</taxon>
        <taxon>Bacillati</taxon>
        <taxon>Actinomycetota</taxon>
        <taxon>Actinomycetes</taxon>
        <taxon>Geodermatophilales</taxon>
        <taxon>Geodermatophilaceae</taxon>
        <taxon>Modestobacter</taxon>
    </lineage>
</organism>
<sequence length="500" mass="49053">MRFASSSRRAVAVLAAGTVGLSTAVLSVTGVASADIDRTYTFSTDPGAAADVHVDEVLPVSDAFCSITWELVGGSGGKDSLGNPGKPGGRLGITVPLDIPADQVAEFYLFPGGAGGDGQSSFDPHQDLGSAGHGGMSGHDGNGTDGSKYLLLQENEYFYGGGGGAESAVAIMPATPPAEQGTAAGSYLQTVLSAFGGDGAGADEGAGAGGGYGKYTNNSPFPGDTGLAAVPGAGVISGTVTLCKTDVPTPDVVVKPRVSVPVEVAAVAGASSIKISWKAPQDAAGVAGYQAFASPVGAQSSGGTVFCKPAAALGTSCVVPAIPGLTYNVGVESLDAKGERIGVSDRVTTTAIAAPVVAASLPKASGTLTSDAKDGKAVAGEKVTVTGKDFLPGSVVELVAYSTPVSLGQAVVLSDGTFTAEVTLPEDMANGTHHLVASGVDVNGDPRTLVVEVTVSGGVATAEIAGLAYTGFTPAPWLAGGALTLLAGGGLLVAARRRSA</sequence>
<keyword evidence="1" id="KW-0134">Cell wall</keyword>
<feature type="compositionally biased region" description="Gly residues" evidence="5">
    <location>
        <begin position="131"/>
        <end position="144"/>
    </location>
</feature>
<keyword evidence="4" id="KW-0572">Peptidoglycan-anchor</keyword>
<feature type="transmembrane region" description="Helical" evidence="6">
    <location>
        <begin position="477"/>
        <end position="495"/>
    </location>
</feature>
<keyword evidence="10" id="KW-1185">Reference proteome</keyword>
<evidence type="ECO:0000256" key="1">
    <source>
        <dbReference type="ARBA" id="ARBA00022512"/>
    </source>
</evidence>
<keyword evidence="3 7" id="KW-0732">Signal</keyword>
<dbReference type="GO" id="GO:0005975">
    <property type="term" value="P:carbohydrate metabolic process"/>
    <property type="evidence" value="ECO:0007669"/>
    <property type="project" value="UniProtKB-ARBA"/>
</dbReference>
<dbReference type="Proteomes" id="UP000321490">
    <property type="component" value="Unassembled WGS sequence"/>
</dbReference>
<accession>A0A562IWE3</accession>
<evidence type="ECO:0000256" key="2">
    <source>
        <dbReference type="ARBA" id="ARBA00022525"/>
    </source>
</evidence>
<name>A0A562IWE3_9ACTN</name>
<dbReference type="AlphaFoldDB" id="A0A562IWE3"/>
<keyword evidence="6" id="KW-0472">Membrane</keyword>
<keyword evidence="6" id="KW-0812">Transmembrane</keyword>
<feature type="domain" description="Gram-positive cocci surface proteins LPxTG" evidence="8">
    <location>
        <begin position="467"/>
        <end position="500"/>
    </location>
</feature>
<comment type="caution">
    <text evidence="9">The sequence shown here is derived from an EMBL/GenBank/DDBJ whole genome shotgun (WGS) entry which is preliminary data.</text>
</comment>
<dbReference type="SUPFAM" id="SSF49265">
    <property type="entry name" value="Fibronectin type III"/>
    <property type="match status" value="1"/>
</dbReference>
<dbReference type="EMBL" id="VLKF01000001">
    <property type="protein sequence ID" value="TWH75287.1"/>
    <property type="molecule type" value="Genomic_DNA"/>
</dbReference>
<evidence type="ECO:0000256" key="4">
    <source>
        <dbReference type="ARBA" id="ARBA00023088"/>
    </source>
</evidence>
<evidence type="ECO:0000256" key="5">
    <source>
        <dbReference type="SAM" id="MobiDB-lite"/>
    </source>
</evidence>
<keyword evidence="6" id="KW-1133">Transmembrane helix</keyword>
<dbReference type="RefSeq" id="WP_166521311.1">
    <property type="nucleotide sequence ID" value="NZ_JABGDC010000058.1"/>
</dbReference>
<reference evidence="9 10" key="1">
    <citation type="submission" date="2019-07" db="EMBL/GenBank/DDBJ databases">
        <title>R&amp;d 2014.</title>
        <authorList>
            <person name="Klenk H.-P."/>
        </authorList>
    </citation>
    <scope>NUCLEOTIDE SEQUENCE [LARGE SCALE GENOMIC DNA]</scope>
    <source>
        <strain evidence="9 10">DSM 45764</strain>
    </source>
</reference>
<dbReference type="InterPro" id="IPR036116">
    <property type="entry name" value="FN3_sf"/>
</dbReference>
<proteinExistence type="predicted"/>
<evidence type="ECO:0000256" key="7">
    <source>
        <dbReference type="SAM" id="SignalP"/>
    </source>
</evidence>
<dbReference type="PROSITE" id="PS50847">
    <property type="entry name" value="GRAM_POS_ANCHORING"/>
    <property type="match status" value="1"/>
</dbReference>
<protein>
    <recommendedName>
        <fullName evidence="8">Gram-positive cocci surface proteins LPxTG domain-containing protein</fullName>
    </recommendedName>
</protein>
<feature type="signal peptide" evidence="7">
    <location>
        <begin position="1"/>
        <end position="24"/>
    </location>
</feature>
<evidence type="ECO:0000313" key="10">
    <source>
        <dbReference type="Proteomes" id="UP000321490"/>
    </source>
</evidence>
<dbReference type="Gene3D" id="2.60.40.10">
    <property type="entry name" value="Immunoglobulins"/>
    <property type="match status" value="1"/>
</dbReference>
<gene>
    <name evidence="9" type="ORF">JD78_03842</name>
</gene>
<dbReference type="InterPro" id="IPR019931">
    <property type="entry name" value="LPXTG_anchor"/>
</dbReference>
<feature type="region of interest" description="Disordered" evidence="5">
    <location>
        <begin position="116"/>
        <end position="146"/>
    </location>
</feature>
<dbReference type="InterPro" id="IPR013783">
    <property type="entry name" value="Ig-like_fold"/>
</dbReference>